<dbReference type="PANTHER" id="PTHR38011">
    <property type="entry name" value="DIHYDROFOLATE REDUCTASE FAMILY PROTEIN (AFU_ORTHOLOGUE AFUA_8G06820)"/>
    <property type="match status" value="1"/>
</dbReference>
<feature type="binding site" evidence="15">
    <location>
        <position position="164"/>
    </location>
    <ligand>
        <name>NADP(+)</name>
        <dbReference type="ChEBI" id="CHEBI:58349"/>
    </ligand>
</feature>
<dbReference type="EC" id="1.1.1.193" evidence="13"/>
<dbReference type="GO" id="GO:0008703">
    <property type="term" value="F:5-amino-6-(5-phosphoribosylamino)uracil reductase activity"/>
    <property type="evidence" value="ECO:0007669"/>
    <property type="project" value="UniProtKB-EC"/>
</dbReference>
<dbReference type="PIRSF" id="PIRSF006769">
    <property type="entry name" value="RibD"/>
    <property type="match status" value="1"/>
</dbReference>
<feature type="binding site" evidence="15">
    <location>
        <position position="148"/>
    </location>
    <ligand>
        <name>NADP(+)</name>
        <dbReference type="ChEBI" id="CHEBI:58349"/>
    </ligand>
</feature>
<keyword evidence="8 13" id="KW-0378">Hydrolase</keyword>
<evidence type="ECO:0000256" key="2">
    <source>
        <dbReference type="ARBA" id="ARBA00004882"/>
    </source>
</evidence>
<evidence type="ECO:0000256" key="10">
    <source>
        <dbReference type="ARBA" id="ARBA00022857"/>
    </source>
</evidence>
<comment type="similarity">
    <text evidence="5 13">In the C-terminal section; belongs to the HTP reductase family.</text>
</comment>
<feature type="active site" description="Proton donor" evidence="14">
    <location>
        <position position="46"/>
    </location>
</feature>
<dbReference type="SUPFAM" id="SSF53597">
    <property type="entry name" value="Dihydrofolate reductase-like"/>
    <property type="match status" value="1"/>
</dbReference>
<dbReference type="InterPro" id="IPR004794">
    <property type="entry name" value="Eubact_RibD"/>
</dbReference>
<evidence type="ECO:0000256" key="14">
    <source>
        <dbReference type="PIRSR" id="PIRSR006769-1"/>
    </source>
</evidence>
<feature type="binding site" evidence="15">
    <location>
        <position position="162"/>
    </location>
    <ligand>
        <name>substrate</name>
    </ligand>
</feature>
<keyword evidence="19" id="KW-1185">Reference proteome</keyword>
<dbReference type="GO" id="GO:0050661">
    <property type="term" value="F:NADP binding"/>
    <property type="evidence" value="ECO:0007669"/>
    <property type="project" value="InterPro"/>
</dbReference>
<dbReference type="PANTHER" id="PTHR38011:SF7">
    <property type="entry name" value="2,5-DIAMINO-6-RIBOSYLAMINO-4(3H)-PYRIMIDINONE 5'-PHOSPHATE REDUCTASE"/>
    <property type="match status" value="1"/>
</dbReference>
<dbReference type="InterPro" id="IPR002125">
    <property type="entry name" value="CMP_dCMP_dom"/>
</dbReference>
<dbReference type="PROSITE" id="PS51747">
    <property type="entry name" value="CYT_DCMP_DEAMINASES_2"/>
    <property type="match status" value="1"/>
</dbReference>
<dbReference type="InterPro" id="IPR011549">
    <property type="entry name" value="RibD_C"/>
</dbReference>
<evidence type="ECO:0000256" key="4">
    <source>
        <dbReference type="ARBA" id="ARBA00005259"/>
    </source>
</evidence>
<comment type="catalytic activity">
    <reaction evidence="13">
        <text>5-amino-6-(5-phospho-D-ribitylamino)uracil + NADP(+) = 5-amino-6-(5-phospho-D-ribosylamino)uracil + NADPH + H(+)</text>
        <dbReference type="Rhea" id="RHEA:17845"/>
        <dbReference type="ChEBI" id="CHEBI:15378"/>
        <dbReference type="ChEBI" id="CHEBI:57783"/>
        <dbReference type="ChEBI" id="CHEBI:58349"/>
        <dbReference type="ChEBI" id="CHEBI:58421"/>
        <dbReference type="ChEBI" id="CHEBI:58453"/>
        <dbReference type="EC" id="1.1.1.193"/>
    </reaction>
</comment>
<comment type="cofactor">
    <cofactor evidence="13 16">
        <name>Zn(2+)</name>
        <dbReference type="ChEBI" id="CHEBI:29105"/>
    </cofactor>
    <text evidence="13 16">Binds 1 zinc ion.</text>
</comment>
<keyword evidence="9 13" id="KW-0862">Zinc</keyword>
<evidence type="ECO:0000256" key="16">
    <source>
        <dbReference type="PIRSR" id="PIRSR006769-3"/>
    </source>
</evidence>
<dbReference type="AlphaFoldDB" id="L0A4A4"/>
<evidence type="ECO:0000256" key="1">
    <source>
        <dbReference type="ARBA" id="ARBA00002151"/>
    </source>
</evidence>
<name>L0A4A4_DEIPD</name>
<dbReference type="InterPro" id="IPR050765">
    <property type="entry name" value="Riboflavin_Biosynth_HTPR"/>
</dbReference>
<feature type="binding site" evidence="15">
    <location>
        <position position="275"/>
    </location>
    <ligand>
        <name>substrate</name>
    </ligand>
</feature>
<feature type="binding site" evidence="15">
    <location>
        <position position="198"/>
    </location>
    <ligand>
        <name>substrate</name>
    </ligand>
</feature>
<reference evidence="19" key="1">
    <citation type="submission" date="2012-03" db="EMBL/GenBank/DDBJ databases">
        <title>Complete sequence of chromosome of Deinococcus peraridilitoris DSM 19664.</title>
        <authorList>
            <person name="Lucas S."/>
            <person name="Copeland A."/>
            <person name="Lapidus A."/>
            <person name="Glavina del Rio T."/>
            <person name="Dalin E."/>
            <person name="Tice H."/>
            <person name="Bruce D."/>
            <person name="Goodwin L."/>
            <person name="Pitluck S."/>
            <person name="Peters L."/>
            <person name="Mikhailova N."/>
            <person name="Lu M."/>
            <person name="Kyrpides N."/>
            <person name="Mavromatis K."/>
            <person name="Ivanova N."/>
            <person name="Brettin T."/>
            <person name="Detter J.C."/>
            <person name="Han C."/>
            <person name="Larimer F."/>
            <person name="Land M."/>
            <person name="Hauser L."/>
            <person name="Markowitz V."/>
            <person name="Cheng J.-F."/>
            <person name="Hugenholtz P."/>
            <person name="Woyke T."/>
            <person name="Wu D."/>
            <person name="Pukall R."/>
            <person name="Steenblock K."/>
            <person name="Brambilla E."/>
            <person name="Klenk H.-P."/>
            <person name="Eisen J.A."/>
        </authorList>
    </citation>
    <scope>NUCLEOTIDE SEQUENCE [LARGE SCALE GENOMIC DNA]</scope>
    <source>
        <strain evidence="19">DSM 19664 / LMG 22246 / CIP 109416 / KR-200</strain>
    </source>
</reference>
<evidence type="ECO:0000313" key="18">
    <source>
        <dbReference type="EMBL" id="AFZ67860.1"/>
    </source>
</evidence>
<dbReference type="PATRIC" id="fig|937777.3.peg.2387"/>
<dbReference type="SUPFAM" id="SSF53927">
    <property type="entry name" value="Cytidine deaminase-like"/>
    <property type="match status" value="1"/>
</dbReference>
<dbReference type="InterPro" id="IPR024072">
    <property type="entry name" value="DHFR-like_dom_sf"/>
</dbReference>
<dbReference type="KEGG" id="dpd:Deipe_2384"/>
<evidence type="ECO:0000256" key="6">
    <source>
        <dbReference type="ARBA" id="ARBA00022619"/>
    </source>
</evidence>
<comment type="pathway">
    <text evidence="2 13">Cofactor biosynthesis; riboflavin biosynthesis; 5-amino-6-(D-ribitylamino)uracil from GTP: step 2/4.</text>
</comment>
<feature type="binding site" evidence="16">
    <location>
        <position position="44"/>
    </location>
    <ligand>
        <name>Zn(2+)</name>
        <dbReference type="ChEBI" id="CHEBI:29105"/>
        <note>catalytic</note>
    </ligand>
</feature>
<dbReference type="HOGENOM" id="CLU_036590_1_2_0"/>
<keyword evidence="7 13" id="KW-0479">Metal-binding</keyword>
<feature type="binding site" evidence="15">
    <location>
        <begin position="277"/>
        <end position="283"/>
    </location>
    <ligand>
        <name>NADP(+)</name>
        <dbReference type="ChEBI" id="CHEBI:58349"/>
    </ligand>
</feature>
<dbReference type="NCBIfam" id="TIGR00326">
    <property type="entry name" value="eubact_ribD"/>
    <property type="match status" value="1"/>
</dbReference>
<dbReference type="GO" id="GO:0008835">
    <property type="term" value="F:diaminohydroxyphosphoribosylaminopyrimidine deaminase activity"/>
    <property type="evidence" value="ECO:0007669"/>
    <property type="project" value="UniProtKB-EC"/>
</dbReference>
<dbReference type="UniPathway" id="UPA00275">
    <property type="reaction ID" value="UER00401"/>
</dbReference>
<dbReference type="InterPro" id="IPR016193">
    <property type="entry name" value="Cytidine_deaminase-like"/>
</dbReference>
<dbReference type="GO" id="GO:0009231">
    <property type="term" value="P:riboflavin biosynthetic process"/>
    <property type="evidence" value="ECO:0007669"/>
    <property type="project" value="UniProtKB-UniPathway"/>
</dbReference>
<dbReference type="FunFam" id="3.40.140.10:FF:000025">
    <property type="entry name" value="Riboflavin biosynthesis protein RibD"/>
    <property type="match status" value="1"/>
</dbReference>
<dbReference type="RefSeq" id="WP_015236162.1">
    <property type="nucleotide sequence ID" value="NC_019793.1"/>
</dbReference>
<keyword evidence="10 13" id="KW-0521">NADP</keyword>
<dbReference type="eggNOG" id="COG0117">
    <property type="taxonomic scope" value="Bacteria"/>
</dbReference>
<dbReference type="InterPro" id="IPR002734">
    <property type="entry name" value="RibDG_C"/>
</dbReference>
<dbReference type="eggNOG" id="COG1985">
    <property type="taxonomic scope" value="Bacteria"/>
</dbReference>
<dbReference type="PROSITE" id="PS00903">
    <property type="entry name" value="CYT_DCMP_DEAMINASES_1"/>
    <property type="match status" value="1"/>
</dbReference>
<dbReference type="EMBL" id="CP003382">
    <property type="protein sequence ID" value="AFZ67860.1"/>
    <property type="molecule type" value="Genomic_DNA"/>
</dbReference>
<dbReference type="Pfam" id="PF01872">
    <property type="entry name" value="RibD_C"/>
    <property type="match status" value="1"/>
</dbReference>
<keyword evidence="6 13" id="KW-0686">Riboflavin biosynthesis</keyword>
<evidence type="ECO:0000256" key="3">
    <source>
        <dbReference type="ARBA" id="ARBA00004910"/>
    </source>
</evidence>
<comment type="similarity">
    <text evidence="4 13">In the N-terminal section; belongs to the cytidine and deoxycytidylate deaminase family.</text>
</comment>
<accession>L0A4A4</accession>
<dbReference type="GO" id="GO:0008270">
    <property type="term" value="F:zinc ion binding"/>
    <property type="evidence" value="ECO:0007669"/>
    <property type="project" value="InterPro"/>
</dbReference>
<protein>
    <recommendedName>
        <fullName evidence="13">Riboflavin biosynthesis protein RibD</fullName>
    </recommendedName>
    <domain>
        <recommendedName>
            <fullName evidence="13">Diaminohydroxyphosphoribosylaminopyrimidine deaminase</fullName>
            <shortName evidence="13">DRAP deaminase</shortName>
            <ecNumber evidence="13">3.5.4.26</ecNumber>
        </recommendedName>
        <alternativeName>
            <fullName evidence="13">Riboflavin-specific deaminase</fullName>
        </alternativeName>
    </domain>
    <domain>
        <recommendedName>
            <fullName evidence="13">5-amino-6-(5-phosphoribosylamino)uracil reductase</fullName>
            <ecNumber evidence="13">1.1.1.193</ecNumber>
        </recommendedName>
        <alternativeName>
            <fullName evidence="13">HTP reductase</fullName>
        </alternativeName>
    </domain>
</protein>
<feature type="binding site" evidence="16">
    <location>
        <position position="69"/>
    </location>
    <ligand>
        <name>Zn(2+)</name>
        <dbReference type="ChEBI" id="CHEBI:29105"/>
        <note>catalytic</note>
    </ligand>
</feature>
<sequence>MRAALGQAARGLGRTSPNPSVGCVVVREGEIVGRGFHPKAGEPHAEVFALREAAERARGATAYVTLEPCSHFGRTPPCADALIAAGVRRVVVAALDPNPRVAGRGVRKLREADIEVSVGVLQDEAARQQAGFRSLITRARPWTVLKYAMTLDGTIATRSGDSRWVSSEEARTLVHRWRDELDAVAVGAQTVLTDDPQLTTRGVPGGRDARRVVFDRRGRVPAAARTLGPGSVLVTSAQTDPRPFEAYGTTVIAHEDLPGALRALGELDIASVLLEGGPVLAGAFLEADLVDEVRVFVAPKLLGAGQSPLGGPLHDFMAQARELQGVRTETVGHDVLIRGFLHPLPTVSTLTPEEIQTI</sequence>
<proteinExistence type="inferred from homology"/>
<feature type="domain" description="CMP/dCMP-type deaminase" evidence="17">
    <location>
        <begin position="1"/>
        <end position="117"/>
    </location>
</feature>
<dbReference type="Pfam" id="PF00383">
    <property type="entry name" value="dCMP_cyt_deam_1"/>
    <property type="match status" value="1"/>
</dbReference>
<dbReference type="InterPro" id="IPR016192">
    <property type="entry name" value="APOBEC/CMP_deaminase_Zn-bd"/>
</dbReference>
<evidence type="ECO:0000256" key="7">
    <source>
        <dbReference type="ARBA" id="ARBA00022723"/>
    </source>
</evidence>
<evidence type="ECO:0000256" key="13">
    <source>
        <dbReference type="PIRNR" id="PIRNR006769"/>
    </source>
</evidence>
<dbReference type="Gene3D" id="3.40.140.10">
    <property type="entry name" value="Cytidine Deaminase, domain 2"/>
    <property type="match status" value="1"/>
</dbReference>
<dbReference type="Gene3D" id="3.40.430.10">
    <property type="entry name" value="Dihydrofolate Reductase, subunit A"/>
    <property type="match status" value="1"/>
</dbReference>
<comment type="function">
    <text evidence="1 13">Converts 2,5-diamino-6-(ribosylamino)-4(3h)-pyrimidinone 5'-phosphate into 5-amino-6-(ribosylamino)-2,4(1h,3h)-pyrimidinedione 5'-phosphate.</text>
</comment>
<dbReference type="CDD" id="cd01284">
    <property type="entry name" value="Riboflavin_deaminase-reductase"/>
    <property type="match status" value="1"/>
</dbReference>
<feature type="binding site" evidence="16">
    <location>
        <position position="78"/>
    </location>
    <ligand>
        <name>Zn(2+)</name>
        <dbReference type="ChEBI" id="CHEBI:29105"/>
        <note>catalytic</note>
    </ligand>
</feature>
<dbReference type="NCBIfam" id="TIGR00227">
    <property type="entry name" value="ribD_Cterm"/>
    <property type="match status" value="1"/>
</dbReference>
<feature type="binding site" evidence="15">
    <location>
        <position position="190"/>
    </location>
    <ligand>
        <name>NADP(+)</name>
        <dbReference type="ChEBI" id="CHEBI:58349"/>
    </ligand>
</feature>
<evidence type="ECO:0000256" key="8">
    <source>
        <dbReference type="ARBA" id="ARBA00022801"/>
    </source>
</evidence>
<keyword evidence="11 13" id="KW-0560">Oxidoreductase</keyword>
<organism evidence="18 19">
    <name type="scientific">Deinococcus peraridilitoris (strain DSM 19664 / LMG 22246 / CIP 109416 / KR-200)</name>
    <dbReference type="NCBI Taxonomy" id="937777"/>
    <lineage>
        <taxon>Bacteria</taxon>
        <taxon>Thermotogati</taxon>
        <taxon>Deinococcota</taxon>
        <taxon>Deinococci</taxon>
        <taxon>Deinococcales</taxon>
        <taxon>Deinococcaceae</taxon>
        <taxon>Deinococcus</taxon>
    </lineage>
</organism>
<evidence type="ECO:0000256" key="9">
    <source>
        <dbReference type="ARBA" id="ARBA00022833"/>
    </source>
</evidence>
<evidence type="ECO:0000256" key="12">
    <source>
        <dbReference type="ARBA" id="ARBA00023268"/>
    </source>
</evidence>
<gene>
    <name evidence="18" type="ordered locus">Deipe_2384</name>
</gene>
<feature type="binding site" evidence="15">
    <location>
        <position position="201"/>
    </location>
    <ligand>
        <name>substrate</name>
    </ligand>
</feature>
<dbReference type="OrthoDB" id="9800865at2"/>
<feature type="binding site" evidence="15">
    <location>
        <position position="178"/>
    </location>
    <ligand>
        <name>substrate</name>
    </ligand>
</feature>
<comment type="pathway">
    <text evidence="3 13">Cofactor biosynthesis; riboflavin biosynthesis; 5-amino-6-(D-ribitylamino)uracil from GTP: step 3/4.</text>
</comment>
<evidence type="ECO:0000256" key="5">
    <source>
        <dbReference type="ARBA" id="ARBA00007417"/>
    </source>
</evidence>
<dbReference type="STRING" id="937777.Deipe_2384"/>
<dbReference type="EC" id="3.5.4.26" evidence="13"/>
<evidence type="ECO:0000256" key="11">
    <source>
        <dbReference type="ARBA" id="ARBA00023002"/>
    </source>
</evidence>
<keyword evidence="12" id="KW-0511">Multifunctional enzyme</keyword>
<comment type="catalytic activity">
    <reaction evidence="13">
        <text>2,5-diamino-6-hydroxy-4-(5-phosphoribosylamino)-pyrimidine + H2O + H(+) = 5-amino-6-(5-phospho-D-ribosylamino)uracil + NH4(+)</text>
        <dbReference type="Rhea" id="RHEA:21868"/>
        <dbReference type="ChEBI" id="CHEBI:15377"/>
        <dbReference type="ChEBI" id="CHEBI:15378"/>
        <dbReference type="ChEBI" id="CHEBI:28938"/>
        <dbReference type="ChEBI" id="CHEBI:58453"/>
        <dbReference type="ChEBI" id="CHEBI:58614"/>
        <dbReference type="EC" id="3.5.4.26"/>
    </reaction>
</comment>
<feature type="binding site" evidence="15">
    <location>
        <position position="194"/>
    </location>
    <ligand>
        <name>NADP(+)</name>
        <dbReference type="ChEBI" id="CHEBI:58349"/>
    </ligand>
</feature>
<evidence type="ECO:0000256" key="15">
    <source>
        <dbReference type="PIRSR" id="PIRSR006769-2"/>
    </source>
</evidence>
<evidence type="ECO:0000259" key="17">
    <source>
        <dbReference type="PROSITE" id="PS51747"/>
    </source>
</evidence>
<evidence type="ECO:0000313" key="19">
    <source>
        <dbReference type="Proteomes" id="UP000010467"/>
    </source>
</evidence>
<dbReference type="Proteomes" id="UP000010467">
    <property type="component" value="Chromosome"/>
</dbReference>